<sequence>MKAITKIMAGAAGLAAIVASAPAAAQYGGYPGGAYPGYGYGYGNNPVGNILDSILGGRSYQQNERYAVEQCVRAVEYRINTRGLDNEGGRYRNYGYGYGYNNGYNNGYMGARVVSVTQVSPRSNGGLKVYGLASTGMGRGYGGYNNGYNGYNGYGYDRNGYGNYGYNGAADAQFNCSIDRGGRITDIDAKRNYAGNYPYRRY</sequence>
<comment type="caution">
    <text evidence="2">The sequence shown here is derived from an EMBL/GenBank/DDBJ whole genome shotgun (WGS) entry which is preliminary data.</text>
</comment>
<accession>A0ABT0RLA6</accession>
<keyword evidence="1" id="KW-0732">Signal</keyword>
<proteinExistence type="predicted"/>
<name>A0ABT0RLA6_9SPHN</name>
<evidence type="ECO:0000313" key="2">
    <source>
        <dbReference type="EMBL" id="MCL6683395.1"/>
    </source>
</evidence>
<evidence type="ECO:0008006" key="4">
    <source>
        <dbReference type="Google" id="ProtNLM"/>
    </source>
</evidence>
<feature type="signal peptide" evidence="1">
    <location>
        <begin position="1"/>
        <end position="25"/>
    </location>
</feature>
<dbReference type="RefSeq" id="WP_249847321.1">
    <property type="nucleotide sequence ID" value="NZ_JAMGBD010000001.1"/>
</dbReference>
<dbReference type="EMBL" id="JAMGBD010000001">
    <property type="protein sequence ID" value="MCL6683395.1"/>
    <property type="molecule type" value="Genomic_DNA"/>
</dbReference>
<evidence type="ECO:0000313" key="3">
    <source>
        <dbReference type="Proteomes" id="UP001165363"/>
    </source>
</evidence>
<evidence type="ECO:0000256" key="1">
    <source>
        <dbReference type="SAM" id="SignalP"/>
    </source>
</evidence>
<keyword evidence="3" id="KW-1185">Reference proteome</keyword>
<dbReference type="Proteomes" id="UP001165363">
    <property type="component" value="Unassembled WGS sequence"/>
</dbReference>
<protein>
    <recommendedName>
        <fullName evidence="4">17 kDa surface antigen</fullName>
    </recommendedName>
</protein>
<organism evidence="2 3">
    <name type="scientific">Sphingomonas alba</name>
    <dbReference type="NCBI Taxonomy" id="2908208"/>
    <lineage>
        <taxon>Bacteria</taxon>
        <taxon>Pseudomonadati</taxon>
        <taxon>Pseudomonadota</taxon>
        <taxon>Alphaproteobacteria</taxon>
        <taxon>Sphingomonadales</taxon>
        <taxon>Sphingomonadaceae</taxon>
        <taxon>Sphingomonas</taxon>
    </lineage>
</organism>
<gene>
    <name evidence="2" type="ORF">LZ536_05685</name>
</gene>
<reference evidence="2" key="1">
    <citation type="submission" date="2022-05" db="EMBL/GenBank/DDBJ databases">
        <authorList>
            <person name="Jo J.-H."/>
            <person name="Im W.-T."/>
        </authorList>
    </citation>
    <scope>NUCLEOTIDE SEQUENCE</scope>
    <source>
        <strain evidence="2">SE158</strain>
    </source>
</reference>
<feature type="chain" id="PRO_5045720187" description="17 kDa surface antigen" evidence="1">
    <location>
        <begin position="26"/>
        <end position="202"/>
    </location>
</feature>